<dbReference type="Proteomes" id="UP001147830">
    <property type="component" value="Unassembled WGS sequence"/>
</dbReference>
<dbReference type="GO" id="GO:0005886">
    <property type="term" value="C:plasma membrane"/>
    <property type="evidence" value="ECO:0007669"/>
    <property type="project" value="UniProtKB-SubCell"/>
</dbReference>
<dbReference type="PANTHER" id="PTHR30329">
    <property type="entry name" value="STATOR ELEMENT OF FLAGELLAR MOTOR COMPLEX"/>
    <property type="match status" value="1"/>
</dbReference>
<feature type="domain" description="OmpA-like" evidence="10">
    <location>
        <begin position="99"/>
        <end position="224"/>
    </location>
</feature>
<protein>
    <submittedName>
        <fullName evidence="11">OmpA family protein</fullName>
    </submittedName>
</protein>
<proteinExistence type="inferred from homology"/>
<keyword evidence="6 7" id="KW-0472">Membrane</keyword>
<dbReference type="EMBL" id="JAOANI010000012">
    <property type="protein sequence ID" value="MCT7358205.1"/>
    <property type="molecule type" value="Genomic_DNA"/>
</dbReference>
<dbReference type="AlphaFoldDB" id="A0A9X3AQJ1"/>
<dbReference type="Gene3D" id="3.30.1330.60">
    <property type="entry name" value="OmpA-like domain"/>
    <property type="match status" value="1"/>
</dbReference>
<evidence type="ECO:0000313" key="11">
    <source>
        <dbReference type="EMBL" id="MCT7358205.1"/>
    </source>
</evidence>
<dbReference type="PANTHER" id="PTHR30329:SF21">
    <property type="entry name" value="LIPOPROTEIN YIAD-RELATED"/>
    <property type="match status" value="1"/>
</dbReference>
<keyword evidence="5 9" id="KW-1133">Transmembrane helix</keyword>
<evidence type="ECO:0000256" key="7">
    <source>
        <dbReference type="PROSITE-ProRule" id="PRU00473"/>
    </source>
</evidence>
<keyword evidence="12" id="KW-1185">Reference proteome</keyword>
<sequence>MDEAVKRRGLRRRRPNFDDSSSSWLVTYSDAITLLLAFFVIILSVSDIDQGKVEALQEGLSTVMTDRQQTTPFTDIKKALDDYIAQNGLQDQLSVVLDQRGVKVEFANVALYDSGSADLKANAMPLLEKVSAIIRDTSHETHMIEVEGHTDDIPIANEQFPSNWELSAARATHVVKYLMSQGVAKERLKASGFADSRPKETDSAQSIEQQRAANRRVVVQVRRY</sequence>
<evidence type="ECO:0000256" key="8">
    <source>
        <dbReference type="SAM" id="MobiDB-lite"/>
    </source>
</evidence>
<dbReference type="SUPFAM" id="SSF103088">
    <property type="entry name" value="OmpA-like"/>
    <property type="match status" value="1"/>
</dbReference>
<evidence type="ECO:0000259" key="10">
    <source>
        <dbReference type="PROSITE" id="PS51123"/>
    </source>
</evidence>
<dbReference type="InterPro" id="IPR025713">
    <property type="entry name" value="MotB-like_N_dom"/>
</dbReference>
<organism evidence="11 12">
    <name type="scientific">Thalassolituus pacificus</name>
    <dbReference type="NCBI Taxonomy" id="2975440"/>
    <lineage>
        <taxon>Bacteria</taxon>
        <taxon>Pseudomonadati</taxon>
        <taxon>Pseudomonadota</taxon>
        <taxon>Gammaproteobacteria</taxon>
        <taxon>Oceanospirillales</taxon>
        <taxon>Oceanospirillaceae</taxon>
        <taxon>Thalassolituus</taxon>
    </lineage>
</organism>
<evidence type="ECO:0000256" key="5">
    <source>
        <dbReference type="ARBA" id="ARBA00022989"/>
    </source>
</evidence>
<keyword evidence="4 9" id="KW-0812">Transmembrane</keyword>
<reference evidence="11" key="2">
    <citation type="submission" date="2022-08" db="EMBL/GenBank/DDBJ databases">
        <authorList>
            <person name="Dong C."/>
        </authorList>
    </citation>
    <scope>NUCLEOTIDE SEQUENCE</scope>
    <source>
        <strain evidence="11">59MF3M-4</strain>
    </source>
</reference>
<dbReference type="PROSITE" id="PS51123">
    <property type="entry name" value="OMPA_2"/>
    <property type="match status" value="1"/>
</dbReference>
<comment type="caution">
    <text evidence="11">The sequence shown here is derived from an EMBL/GenBank/DDBJ whole genome shotgun (WGS) entry which is preliminary data.</text>
</comment>
<evidence type="ECO:0000256" key="1">
    <source>
        <dbReference type="ARBA" id="ARBA00004162"/>
    </source>
</evidence>
<dbReference type="InterPro" id="IPR036737">
    <property type="entry name" value="OmpA-like_sf"/>
</dbReference>
<comment type="similarity">
    <text evidence="2">Belongs to the MotB family.</text>
</comment>
<evidence type="ECO:0000256" key="2">
    <source>
        <dbReference type="ARBA" id="ARBA00008914"/>
    </source>
</evidence>
<name>A0A9X3AQJ1_9GAMM</name>
<comment type="subcellular location">
    <subcellularLocation>
        <location evidence="1">Cell membrane</location>
        <topology evidence="1">Single-pass membrane protein</topology>
    </subcellularLocation>
</comment>
<dbReference type="InterPro" id="IPR050330">
    <property type="entry name" value="Bact_OuterMem_StrucFunc"/>
</dbReference>
<evidence type="ECO:0000313" key="12">
    <source>
        <dbReference type="Proteomes" id="UP001147830"/>
    </source>
</evidence>
<evidence type="ECO:0000256" key="6">
    <source>
        <dbReference type="ARBA" id="ARBA00023136"/>
    </source>
</evidence>
<feature type="transmembrane region" description="Helical" evidence="9">
    <location>
        <begin position="21"/>
        <end position="43"/>
    </location>
</feature>
<accession>A0A9X3AQJ1</accession>
<evidence type="ECO:0000256" key="4">
    <source>
        <dbReference type="ARBA" id="ARBA00022692"/>
    </source>
</evidence>
<dbReference type="Pfam" id="PF13677">
    <property type="entry name" value="MotB_plug"/>
    <property type="match status" value="1"/>
</dbReference>
<reference evidence="11" key="1">
    <citation type="journal article" date="2022" name="Front. Microbiol.">
        <title>Genome-based taxonomic rearrangement of Oceanobacter-related bacteria including the description of Thalassolituus hydrocarbonoclasticus sp. nov. and Thalassolituus pacificus sp. nov. and emended description of the genus Thalassolituus.</title>
        <authorList>
            <person name="Dong C."/>
            <person name="Wei L."/>
            <person name="Wang J."/>
            <person name="Lai Q."/>
            <person name="Huang Z."/>
            <person name="Shao Z."/>
        </authorList>
    </citation>
    <scope>NUCLEOTIDE SEQUENCE</scope>
    <source>
        <strain evidence="11">59MF3M-4</strain>
    </source>
</reference>
<dbReference type="CDD" id="cd07185">
    <property type="entry name" value="OmpA_C-like"/>
    <property type="match status" value="1"/>
</dbReference>
<gene>
    <name evidence="11" type="ORF">NYR02_04110</name>
</gene>
<dbReference type="InterPro" id="IPR006665">
    <property type="entry name" value="OmpA-like"/>
</dbReference>
<dbReference type="Pfam" id="PF00691">
    <property type="entry name" value="OmpA"/>
    <property type="match status" value="1"/>
</dbReference>
<evidence type="ECO:0000256" key="9">
    <source>
        <dbReference type="SAM" id="Phobius"/>
    </source>
</evidence>
<evidence type="ECO:0000256" key="3">
    <source>
        <dbReference type="ARBA" id="ARBA00022475"/>
    </source>
</evidence>
<feature type="region of interest" description="Disordered" evidence="8">
    <location>
        <begin position="190"/>
        <end position="212"/>
    </location>
</feature>
<keyword evidence="3" id="KW-1003">Cell membrane</keyword>
<dbReference type="RefSeq" id="WP_260975125.1">
    <property type="nucleotide sequence ID" value="NZ_JAOANI010000012.1"/>
</dbReference>